<evidence type="ECO:0000313" key="2">
    <source>
        <dbReference type="Proteomes" id="UP000050863"/>
    </source>
</evidence>
<dbReference type="Proteomes" id="UP000050863">
    <property type="component" value="Unassembled WGS sequence"/>
</dbReference>
<protein>
    <submittedName>
        <fullName evidence="1">Uncharacterized protein</fullName>
    </submittedName>
</protein>
<dbReference type="EMBL" id="LLXZ01000198">
    <property type="protein sequence ID" value="KRQ96425.1"/>
    <property type="molecule type" value="Genomic_DNA"/>
</dbReference>
<sequence length="64" mass="7457">MRRSSLLPDKAYPPLVIDPDRVLALPVYLQRFKSIARRNTEIDEYPSLIQKTKFPQCDVLNIGR</sequence>
<organism evidence="1 2">
    <name type="scientific">Bradyrhizobium jicamae</name>
    <dbReference type="NCBI Taxonomy" id="280332"/>
    <lineage>
        <taxon>Bacteria</taxon>
        <taxon>Pseudomonadati</taxon>
        <taxon>Pseudomonadota</taxon>
        <taxon>Alphaproteobacteria</taxon>
        <taxon>Hyphomicrobiales</taxon>
        <taxon>Nitrobacteraceae</taxon>
        <taxon>Bradyrhizobium</taxon>
    </lineage>
</organism>
<keyword evidence="2" id="KW-1185">Reference proteome</keyword>
<gene>
    <name evidence="1" type="ORF">CQ12_35960</name>
</gene>
<accession>A0A0R3KL27</accession>
<comment type="caution">
    <text evidence="1">The sequence shown here is derived from an EMBL/GenBank/DDBJ whole genome shotgun (WGS) entry which is preliminary data.</text>
</comment>
<name>A0A0R3KL27_9BRAD</name>
<reference evidence="1 2" key="1">
    <citation type="submission" date="2014-03" db="EMBL/GenBank/DDBJ databases">
        <title>Bradyrhizobium valentinum sp. nov., isolated from effective nodules of Lupinus mariae-josephae, a lupine endemic of basic-lime soils in Eastern Spain.</title>
        <authorList>
            <person name="Duran D."/>
            <person name="Rey L."/>
            <person name="Navarro A."/>
            <person name="Busquets A."/>
            <person name="Imperial J."/>
            <person name="Ruiz-Argueso T."/>
        </authorList>
    </citation>
    <scope>NUCLEOTIDE SEQUENCE [LARGE SCALE GENOMIC DNA]</scope>
    <source>
        <strain evidence="1 2">PAC68</strain>
    </source>
</reference>
<evidence type="ECO:0000313" key="1">
    <source>
        <dbReference type="EMBL" id="KRQ96425.1"/>
    </source>
</evidence>
<dbReference type="STRING" id="280332.CQ12_35960"/>
<dbReference type="AlphaFoldDB" id="A0A0R3KL27"/>
<proteinExistence type="predicted"/>